<dbReference type="InParanoid" id="T0R947"/>
<dbReference type="Pfam" id="PF20681">
    <property type="entry name" value="DUF6818"/>
    <property type="match status" value="1"/>
</dbReference>
<evidence type="ECO:0000256" key="1">
    <source>
        <dbReference type="SAM" id="MobiDB-lite"/>
    </source>
</evidence>
<proteinExistence type="predicted"/>
<feature type="region of interest" description="Disordered" evidence="1">
    <location>
        <begin position="261"/>
        <end position="281"/>
    </location>
</feature>
<name>T0R947_SAPDV</name>
<organism evidence="3 4">
    <name type="scientific">Saprolegnia diclina (strain VS20)</name>
    <dbReference type="NCBI Taxonomy" id="1156394"/>
    <lineage>
        <taxon>Eukaryota</taxon>
        <taxon>Sar</taxon>
        <taxon>Stramenopiles</taxon>
        <taxon>Oomycota</taxon>
        <taxon>Saprolegniomycetes</taxon>
        <taxon>Saprolegniales</taxon>
        <taxon>Saprolegniaceae</taxon>
        <taxon>Saprolegnia</taxon>
    </lineage>
</organism>
<accession>T0R947</accession>
<dbReference type="InterPro" id="IPR049203">
    <property type="entry name" value="DUF6818"/>
</dbReference>
<dbReference type="PANTHER" id="PTHR34409:SF1">
    <property type="entry name" value="MYB-LIKE DOMAIN-CONTAINING PROTEIN"/>
    <property type="match status" value="1"/>
</dbReference>
<dbReference type="OrthoDB" id="76704at2759"/>
<dbReference type="EMBL" id="JH767246">
    <property type="protein sequence ID" value="EQC26002.1"/>
    <property type="molecule type" value="Genomic_DNA"/>
</dbReference>
<reference evidence="3 4" key="1">
    <citation type="submission" date="2012-04" db="EMBL/GenBank/DDBJ databases">
        <title>The Genome Sequence of Saprolegnia declina VS20.</title>
        <authorList>
            <consortium name="The Broad Institute Genome Sequencing Platform"/>
            <person name="Russ C."/>
            <person name="Nusbaum C."/>
            <person name="Tyler B."/>
            <person name="van West P."/>
            <person name="Dieguez-Uribeondo J."/>
            <person name="de Bruijn I."/>
            <person name="Tripathy S."/>
            <person name="Jiang R."/>
            <person name="Young S.K."/>
            <person name="Zeng Q."/>
            <person name="Gargeya S."/>
            <person name="Fitzgerald M."/>
            <person name="Haas B."/>
            <person name="Abouelleil A."/>
            <person name="Alvarado L."/>
            <person name="Arachchi H.M."/>
            <person name="Berlin A."/>
            <person name="Chapman S.B."/>
            <person name="Goldberg J."/>
            <person name="Griggs A."/>
            <person name="Gujja S."/>
            <person name="Hansen M."/>
            <person name="Howarth C."/>
            <person name="Imamovic A."/>
            <person name="Larimer J."/>
            <person name="McCowen C."/>
            <person name="Montmayeur A."/>
            <person name="Murphy C."/>
            <person name="Neiman D."/>
            <person name="Pearson M."/>
            <person name="Priest M."/>
            <person name="Roberts A."/>
            <person name="Saif S."/>
            <person name="Shea T."/>
            <person name="Sisk P."/>
            <person name="Sykes S."/>
            <person name="Wortman J."/>
            <person name="Nusbaum C."/>
            <person name="Birren B."/>
        </authorList>
    </citation>
    <scope>NUCLEOTIDE SEQUENCE [LARGE SCALE GENOMIC DNA]</scope>
    <source>
        <strain evidence="3 4">VS20</strain>
    </source>
</reference>
<dbReference type="STRING" id="1156394.T0R947"/>
<feature type="region of interest" description="Disordered" evidence="1">
    <location>
        <begin position="119"/>
        <end position="165"/>
    </location>
</feature>
<feature type="domain" description="DUF6818" evidence="2">
    <location>
        <begin position="57"/>
        <end position="130"/>
    </location>
</feature>
<evidence type="ECO:0000259" key="2">
    <source>
        <dbReference type="Pfam" id="PF20681"/>
    </source>
</evidence>
<dbReference type="Proteomes" id="UP000030762">
    <property type="component" value="Unassembled WGS sequence"/>
</dbReference>
<dbReference type="AlphaFoldDB" id="T0R947"/>
<dbReference type="RefSeq" id="XP_008620570.1">
    <property type="nucleotide sequence ID" value="XM_008622348.1"/>
</dbReference>
<protein>
    <recommendedName>
        <fullName evidence="2">DUF6818 domain-containing protein</fullName>
    </recommendedName>
</protein>
<evidence type="ECO:0000313" key="3">
    <source>
        <dbReference type="EMBL" id="EQC26002.1"/>
    </source>
</evidence>
<feature type="compositionally biased region" description="Basic and acidic residues" evidence="1">
    <location>
        <begin position="148"/>
        <end position="162"/>
    </location>
</feature>
<keyword evidence="4" id="KW-1185">Reference proteome</keyword>
<dbReference type="eggNOG" id="ENOG502SB47">
    <property type="taxonomic scope" value="Eukaryota"/>
</dbReference>
<evidence type="ECO:0000313" key="4">
    <source>
        <dbReference type="Proteomes" id="UP000030762"/>
    </source>
</evidence>
<dbReference type="VEuPathDB" id="FungiDB:SDRG_16149"/>
<dbReference type="PANTHER" id="PTHR34409">
    <property type="entry name" value="SET DOMAIN-CONTAINING PROTEIN"/>
    <property type="match status" value="1"/>
</dbReference>
<dbReference type="GeneID" id="19956876"/>
<gene>
    <name evidence="3" type="ORF">SDRG_16149</name>
</gene>
<dbReference type="OMA" id="LEERYLM"/>
<sequence length="339" mass="39155">MWSAPSCHSFLDRPGAAETMNQRAPASAKPPRVSVGVPNWAKSDVDILLSLVSEMLPLTQQQWQRLSQIYNKHPDRLHERDWEAVKRKFNKLRSTGRTGDPDCPEDARWARDLQHEIELKGDKNYHEDDDAGSSRGDSSMRDDDEAAAVDHAHERRELHNDGDAQSIARVVHPATEPDAPELPRTSRVAVLEPSERSFVEPVRRVRKRAYDESVAAATSDVDGGNPFKRPSPAMDTETLQRGGLSTELVTLLMLMDERSQLRMEQREEREDARRREREERDEARRLALEERYLMEQRIRDEQRRKDEMRHERTERLQMLLFSKLLGVDVSKLNEDPPTN</sequence>